<dbReference type="Gene3D" id="2.40.160.10">
    <property type="entry name" value="Porin"/>
    <property type="match status" value="1"/>
</dbReference>
<name>F2K1H5_MARM1</name>
<keyword evidence="9" id="KW-0472">Membrane</keyword>
<dbReference type="InterPro" id="IPR023614">
    <property type="entry name" value="Porin_dom_sf"/>
</dbReference>
<evidence type="ECO:0000259" key="12">
    <source>
        <dbReference type="Pfam" id="PF13609"/>
    </source>
</evidence>
<organism evidence="13 14">
    <name type="scientific">Marinomonas mediterranea (strain ATCC 700492 / JCM 21426 / NBRC 103028 / MMB-1)</name>
    <dbReference type="NCBI Taxonomy" id="717774"/>
    <lineage>
        <taxon>Bacteria</taxon>
        <taxon>Pseudomonadati</taxon>
        <taxon>Pseudomonadota</taxon>
        <taxon>Gammaproteobacteria</taxon>
        <taxon>Oceanospirillales</taxon>
        <taxon>Oceanospirillaceae</taxon>
        <taxon>Marinomonas</taxon>
    </lineage>
</organism>
<dbReference type="PANTHER" id="PTHR34501">
    <property type="entry name" value="PROTEIN YDDL-RELATED"/>
    <property type="match status" value="1"/>
</dbReference>
<dbReference type="EMBL" id="CP002583">
    <property type="protein sequence ID" value="ADZ92205.1"/>
    <property type="molecule type" value="Genomic_DNA"/>
</dbReference>
<dbReference type="PRINTS" id="PR00184">
    <property type="entry name" value="NEISSPPORIN"/>
</dbReference>
<reference evidence="13 14" key="1">
    <citation type="journal article" date="2012" name="Stand. Genomic Sci.">
        <title>Complete genome sequence of the melanogenic marine bacterium Marinomonas mediterranea type strain (MMB-1(T)).</title>
        <authorList>
            <person name="Lucas-Elio P."/>
            <person name="Goodwin L."/>
            <person name="Woyke T."/>
            <person name="Pitluck S."/>
            <person name="Nolan M."/>
            <person name="Kyrpides N.C."/>
            <person name="Detter J.C."/>
            <person name="Copeland A."/>
            <person name="Teshima H."/>
            <person name="Bruce D."/>
            <person name="Detter C."/>
            <person name="Tapia R."/>
            <person name="Han S."/>
            <person name="Land M.L."/>
            <person name="Ivanova N."/>
            <person name="Mikhailova N."/>
            <person name="Johnston A.W."/>
            <person name="Sanchez-Amat A."/>
        </authorList>
    </citation>
    <scope>NUCLEOTIDE SEQUENCE [LARGE SCALE GENOMIC DNA]</scope>
    <source>
        <strain evidence="14">ATCC 700492 / JCM 21426 / NBRC 103028 / MMB-1</strain>
    </source>
</reference>
<dbReference type="InterPro" id="IPR033900">
    <property type="entry name" value="Gram_neg_porin_domain"/>
</dbReference>
<evidence type="ECO:0000256" key="8">
    <source>
        <dbReference type="ARBA" id="ARBA00023114"/>
    </source>
</evidence>
<keyword evidence="3" id="KW-0813">Transport</keyword>
<feature type="signal peptide" evidence="11">
    <location>
        <begin position="1"/>
        <end position="22"/>
    </location>
</feature>
<dbReference type="PANTHER" id="PTHR34501:SF9">
    <property type="entry name" value="MAJOR OUTER MEMBRANE PROTEIN P.IA"/>
    <property type="match status" value="1"/>
</dbReference>
<evidence type="ECO:0000256" key="5">
    <source>
        <dbReference type="ARBA" id="ARBA00022692"/>
    </source>
</evidence>
<dbReference type="PRINTS" id="PR00182">
    <property type="entry name" value="ECOLNEIPORIN"/>
</dbReference>
<dbReference type="SUPFAM" id="SSF56935">
    <property type="entry name" value="Porins"/>
    <property type="match status" value="1"/>
</dbReference>
<evidence type="ECO:0000256" key="11">
    <source>
        <dbReference type="SAM" id="SignalP"/>
    </source>
</evidence>
<evidence type="ECO:0000256" key="6">
    <source>
        <dbReference type="ARBA" id="ARBA00022729"/>
    </source>
</evidence>
<comment type="subunit">
    <text evidence="2">Homotrimer.</text>
</comment>
<evidence type="ECO:0000256" key="3">
    <source>
        <dbReference type="ARBA" id="ARBA00022448"/>
    </source>
</evidence>
<evidence type="ECO:0000313" key="13">
    <source>
        <dbReference type="EMBL" id="ADZ92205.1"/>
    </source>
</evidence>
<evidence type="ECO:0000313" key="14">
    <source>
        <dbReference type="Proteomes" id="UP000001062"/>
    </source>
</evidence>
<evidence type="ECO:0000256" key="4">
    <source>
        <dbReference type="ARBA" id="ARBA00022452"/>
    </source>
</evidence>
<dbReference type="InterPro" id="IPR050298">
    <property type="entry name" value="Gram-neg_bact_OMP"/>
</dbReference>
<dbReference type="Proteomes" id="UP000001062">
    <property type="component" value="Chromosome"/>
</dbReference>
<dbReference type="eggNOG" id="COG3203">
    <property type="taxonomic scope" value="Bacteria"/>
</dbReference>
<sequence precursor="true">MKKSIIALAVSGAALASASAFAADEVTFTPYGNIQLVYADSDANHSEIKDNGSTFGFKGETKVKDDLTAFFKYELEADADEKTNDIAVNLDQAYLGVKGSMGKVQVGTFDSIYNNAIQDGVDQLEYIGISGAATTAEGDTIAYFSPSMSGFEVQLSAQVKGKADDDVQAAETATVKAGTTEDGTALTFVAKYSVDALTVAFGYDSLDNVNGAEETMGLSAEYKLNEALSLRAKYEENDDVDSRFGLGARYAYGTGDVYGSYQNVDPDSGNSYDEYAIGATYNVASTMYVYAELGQVEASEDDVTALGATYVF</sequence>
<gene>
    <name evidence="13" type="ordered locus">Marme_2984</name>
</gene>
<dbReference type="RefSeq" id="WP_013662108.1">
    <property type="nucleotide sequence ID" value="NC_015276.1"/>
</dbReference>
<dbReference type="PATRIC" id="fig|717774.3.peg.3073"/>
<keyword evidence="4" id="KW-1134">Transmembrane beta strand</keyword>
<evidence type="ECO:0000256" key="7">
    <source>
        <dbReference type="ARBA" id="ARBA00023065"/>
    </source>
</evidence>
<keyword evidence="10" id="KW-0998">Cell outer membrane</keyword>
<dbReference type="Pfam" id="PF13609">
    <property type="entry name" value="Porin_4"/>
    <property type="match status" value="1"/>
</dbReference>
<evidence type="ECO:0000256" key="2">
    <source>
        <dbReference type="ARBA" id="ARBA00011233"/>
    </source>
</evidence>
<proteinExistence type="predicted"/>
<keyword evidence="6 11" id="KW-0732">Signal</keyword>
<dbReference type="STRING" id="717774.Marme_2984"/>
<keyword evidence="8" id="KW-0626">Porin</keyword>
<dbReference type="KEGG" id="mme:Marme_2984"/>
<evidence type="ECO:0000256" key="9">
    <source>
        <dbReference type="ARBA" id="ARBA00023136"/>
    </source>
</evidence>
<dbReference type="GO" id="GO:0009279">
    <property type="term" value="C:cell outer membrane"/>
    <property type="evidence" value="ECO:0007669"/>
    <property type="project" value="UniProtKB-SubCell"/>
</dbReference>
<dbReference type="HOGENOM" id="CLU_068036_0_0_6"/>
<feature type="chain" id="PRO_5003284395" evidence="11">
    <location>
        <begin position="23"/>
        <end position="312"/>
    </location>
</feature>
<comment type="subcellular location">
    <subcellularLocation>
        <location evidence="1">Cell outer membrane</location>
        <topology evidence="1">Multi-pass membrane protein</topology>
    </subcellularLocation>
</comment>
<dbReference type="GO" id="GO:0046930">
    <property type="term" value="C:pore complex"/>
    <property type="evidence" value="ECO:0007669"/>
    <property type="project" value="UniProtKB-KW"/>
</dbReference>
<keyword evidence="5" id="KW-0812">Transmembrane</keyword>
<dbReference type="GO" id="GO:0015288">
    <property type="term" value="F:porin activity"/>
    <property type="evidence" value="ECO:0007669"/>
    <property type="project" value="UniProtKB-KW"/>
</dbReference>
<keyword evidence="7" id="KW-0406">Ion transport</keyword>
<evidence type="ECO:0000256" key="1">
    <source>
        <dbReference type="ARBA" id="ARBA00004571"/>
    </source>
</evidence>
<dbReference type="InterPro" id="IPR002299">
    <property type="entry name" value="Porin_Neis"/>
</dbReference>
<protein>
    <submittedName>
        <fullName evidence="13">Porin Gram-negative type</fullName>
    </submittedName>
</protein>
<dbReference type="OrthoDB" id="8957883at2"/>
<dbReference type="GO" id="GO:0034220">
    <property type="term" value="P:monoatomic ion transmembrane transport"/>
    <property type="evidence" value="ECO:0007669"/>
    <property type="project" value="InterPro"/>
</dbReference>
<keyword evidence="14" id="KW-1185">Reference proteome</keyword>
<feature type="domain" description="Porin" evidence="12">
    <location>
        <begin position="11"/>
        <end position="299"/>
    </location>
</feature>
<dbReference type="InterPro" id="IPR001702">
    <property type="entry name" value="Porin_Gram-ve"/>
</dbReference>
<accession>F2K1H5</accession>
<dbReference type="AlphaFoldDB" id="F2K1H5"/>
<evidence type="ECO:0000256" key="10">
    <source>
        <dbReference type="ARBA" id="ARBA00023237"/>
    </source>
</evidence>